<protein>
    <submittedName>
        <fullName evidence="1">Uncharacterized protein</fullName>
    </submittedName>
</protein>
<evidence type="ECO:0000313" key="2">
    <source>
        <dbReference type="Proteomes" id="UP000188320"/>
    </source>
</evidence>
<dbReference type="Proteomes" id="UP000188320">
    <property type="component" value="Unassembled WGS sequence"/>
</dbReference>
<dbReference type="EMBL" id="LSSK01000893">
    <property type="protein sequence ID" value="OMH81461.1"/>
    <property type="molecule type" value="Genomic_DNA"/>
</dbReference>
<dbReference type="AlphaFoldDB" id="A0A1R1PKG1"/>
<evidence type="ECO:0000313" key="1">
    <source>
        <dbReference type="EMBL" id="OMH81461.1"/>
    </source>
</evidence>
<keyword evidence="2" id="KW-1185">Reference proteome</keyword>
<proteinExistence type="predicted"/>
<gene>
    <name evidence="1" type="ORF">AX774_g5078</name>
</gene>
<name>A0A1R1PKG1_ZANCU</name>
<comment type="caution">
    <text evidence="1">The sequence shown here is derived from an EMBL/GenBank/DDBJ whole genome shotgun (WGS) entry which is preliminary data.</text>
</comment>
<organism evidence="1 2">
    <name type="scientific">Zancudomyces culisetae</name>
    <name type="common">Gut fungus</name>
    <name type="synonym">Smittium culisetae</name>
    <dbReference type="NCBI Taxonomy" id="1213189"/>
    <lineage>
        <taxon>Eukaryota</taxon>
        <taxon>Fungi</taxon>
        <taxon>Fungi incertae sedis</taxon>
        <taxon>Zoopagomycota</taxon>
        <taxon>Kickxellomycotina</taxon>
        <taxon>Harpellomycetes</taxon>
        <taxon>Harpellales</taxon>
        <taxon>Legeriomycetaceae</taxon>
        <taxon>Zancudomyces</taxon>
    </lineage>
</organism>
<sequence>MKSNETSTSITGGNNEQVSKSPLVDLLMLLQRPFYYGSDPQITESLVHLLSLTVVTASDSKAGVKGGGECVVCRGMYQQDVAKHVGADSAFVVFG</sequence>
<accession>A0A1R1PKG1</accession>
<reference evidence="2" key="1">
    <citation type="submission" date="2017-01" db="EMBL/GenBank/DDBJ databases">
        <authorList>
            <person name="Wang Y."/>
            <person name="White M."/>
            <person name="Kvist S."/>
            <person name="Moncalvo J.-M."/>
        </authorList>
    </citation>
    <scope>NUCLEOTIDE SEQUENCE [LARGE SCALE GENOMIC DNA]</scope>
    <source>
        <strain evidence="2">COL-18-3</strain>
    </source>
</reference>